<keyword evidence="2 9" id="KW-0808">Transferase</keyword>
<keyword evidence="6" id="KW-0342">GTP-binding</keyword>
<protein>
    <submittedName>
        <fullName evidence="9">Molybdenum cofactor guanylyltransferase</fullName>
    </submittedName>
</protein>
<evidence type="ECO:0000256" key="4">
    <source>
        <dbReference type="ARBA" id="ARBA00022741"/>
    </source>
</evidence>
<sequence length="179" mass="19812">MGTDKARLSYHGISQQEVLYNMALKICDKAFISLRSDQQQDLGSEMETILDRNEFAGPFNGILSAHASFPDAAWLVLACDLPLINLETLESLIDARDSNKDATALATRASGLPEPLAAIWEVSGLKKAIEYLQTAASSCPRKFLLQADTQLIFPEKDEFLANANSMEDYKRIKEVLNSK</sequence>
<dbReference type="PANTHER" id="PTHR19136:SF81">
    <property type="entry name" value="MOLYBDENUM COFACTOR GUANYLYLTRANSFERASE"/>
    <property type="match status" value="1"/>
</dbReference>
<reference evidence="9 10" key="1">
    <citation type="submission" date="2019-01" db="EMBL/GenBank/DDBJ databases">
        <title>Muriicola soli sp. nov., isolated from soil.</title>
        <authorList>
            <person name="Kang H.J."/>
            <person name="Kim S.B."/>
        </authorList>
    </citation>
    <scope>NUCLEOTIDE SEQUENCE [LARGE SCALE GENOMIC DNA]</scope>
    <source>
        <strain evidence="9 10">MMS17-SY002</strain>
    </source>
</reference>
<evidence type="ECO:0000256" key="5">
    <source>
        <dbReference type="ARBA" id="ARBA00022842"/>
    </source>
</evidence>
<keyword evidence="3" id="KW-0479">Metal-binding</keyword>
<evidence type="ECO:0000256" key="6">
    <source>
        <dbReference type="ARBA" id="ARBA00023134"/>
    </source>
</evidence>
<dbReference type="SUPFAM" id="SSF53448">
    <property type="entry name" value="Nucleotide-diphospho-sugar transferases"/>
    <property type="match status" value="1"/>
</dbReference>
<keyword evidence="5" id="KW-0460">Magnesium</keyword>
<evidence type="ECO:0000256" key="3">
    <source>
        <dbReference type="ARBA" id="ARBA00022723"/>
    </source>
</evidence>
<dbReference type="Gene3D" id="3.90.550.10">
    <property type="entry name" value="Spore Coat Polysaccharide Biosynthesis Protein SpsA, Chain A"/>
    <property type="match status" value="1"/>
</dbReference>
<evidence type="ECO:0000256" key="2">
    <source>
        <dbReference type="ARBA" id="ARBA00022679"/>
    </source>
</evidence>
<gene>
    <name evidence="9" type="ORF">EQY75_06305</name>
</gene>
<dbReference type="Proteomes" id="UP000290889">
    <property type="component" value="Chromosome"/>
</dbReference>
<evidence type="ECO:0000313" key="9">
    <source>
        <dbReference type="EMBL" id="QBA65610.1"/>
    </source>
</evidence>
<dbReference type="KEGG" id="mur:EQY75_06305"/>
<dbReference type="GO" id="GO:0005525">
    <property type="term" value="F:GTP binding"/>
    <property type="evidence" value="ECO:0007669"/>
    <property type="project" value="UniProtKB-KW"/>
</dbReference>
<keyword evidence="4" id="KW-0547">Nucleotide-binding</keyword>
<dbReference type="EMBL" id="CP035544">
    <property type="protein sequence ID" value="QBA65610.1"/>
    <property type="molecule type" value="Genomic_DNA"/>
</dbReference>
<evidence type="ECO:0000313" key="10">
    <source>
        <dbReference type="Proteomes" id="UP000290889"/>
    </source>
</evidence>
<keyword evidence="1" id="KW-0963">Cytoplasm</keyword>
<keyword evidence="7" id="KW-0501">Molybdenum cofactor biosynthesis</keyword>
<evidence type="ECO:0000256" key="7">
    <source>
        <dbReference type="ARBA" id="ARBA00023150"/>
    </source>
</evidence>
<dbReference type="Pfam" id="PF12804">
    <property type="entry name" value="NTP_transf_3"/>
    <property type="match status" value="1"/>
</dbReference>
<dbReference type="GO" id="GO:0046872">
    <property type="term" value="F:metal ion binding"/>
    <property type="evidence" value="ECO:0007669"/>
    <property type="project" value="UniProtKB-KW"/>
</dbReference>
<dbReference type="PANTHER" id="PTHR19136">
    <property type="entry name" value="MOLYBDENUM COFACTOR GUANYLYLTRANSFERASE"/>
    <property type="match status" value="1"/>
</dbReference>
<evidence type="ECO:0000256" key="1">
    <source>
        <dbReference type="ARBA" id="ARBA00022490"/>
    </source>
</evidence>
<evidence type="ECO:0000259" key="8">
    <source>
        <dbReference type="Pfam" id="PF12804"/>
    </source>
</evidence>
<dbReference type="GO" id="GO:0016779">
    <property type="term" value="F:nucleotidyltransferase activity"/>
    <property type="evidence" value="ECO:0007669"/>
    <property type="project" value="UniProtKB-KW"/>
</dbReference>
<proteinExistence type="predicted"/>
<dbReference type="InterPro" id="IPR013482">
    <property type="entry name" value="Molybde_CF_guanTrfase"/>
</dbReference>
<keyword evidence="9" id="KW-0548">Nucleotidyltransferase</keyword>
<organism evidence="9 10">
    <name type="scientific">Muriicola soli</name>
    <dbReference type="NCBI Taxonomy" id="2507538"/>
    <lineage>
        <taxon>Bacteria</taxon>
        <taxon>Pseudomonadati</taxon>
        <taxon>Bacteroidota</taxon>
        <taxon>Flavobacteriia</taxon>
        <taxon>Flavobacteriales</taxon>
        <taxon>Flavobacteriaceae</taxon>
        <taxon>Muriicola</taxon>
    </lineage>
</organism>
<feature type="domain" description="MobA-like NTP transferase" evidence="8">
    <location>
        <begin position="1"/>
        <end position="135"/>
    </location>
</feature>
<dbReference type="InterPro" id="IPR025877">
    <property type="entry name" value="MobA-like_NTP_Trfase"/>
</dbReference>
<dbReference type="OrthoDB" id="9788394at2"/>
<name>A0A411EDA8_9FLAO</name>
<dbReference type="AlphaFoldDB" id="A0A411EDA8"/>
<dbReference type="CDD" id="cd02503">
    <property type="entry name" value="MobA"/>
    <property type="match status" value="1"/>
</dbReference>
<dbReference type="GO" id="GO:0006777">
    <property type="term" value="P:Mo-molybdopterin cofactor biosynthetic process"/>
    <property type="evidence" value="ECO:0007669"/>
    <property type="project" value="UniProtKB-KW"/>
</dbReference>
<dbReference type="InterPro" id="IPR029044">
    <property type="entry name" value="Nucleotide-diphossugar_trans"/>
</dbReference>
<accession>A0A411EDA8</accession>
<keyword evidence="10" id="KW-1185">Reference proteome</keyword>